<evidence type="ECO:0000256" key="3">
    <source>
        <dbReference type="ARBA" id="ARBA00023098"/>
    </source>
</evidence>
<keyword evidence="3 4" id="KW-0443">Lipid metabolism</keyword>
<feature type="short sequence motif" description="GXGXXG" evidence="4">
    <location>
        <begin position="16"/>
        <end position="21"/>
    </location>
</feature>
<dbReference type="InterPro" id="IPR002641">
    <property type="entry name" value="PNPLA_dom"/>
</dbReference>
<feature type="active site" description="Nucleophile" evidence="4">
    <location>
        <position position="45"/>
    </location>
</feature>
<keyword evidence="1 4" id="KW-0378">Hydrolase</keyword>
<evidence type="ECO:0000259" key="5">
    <source>
        <dbReference type="PROSITE" id="PS51635"/>
    </source>
</evidence>
<evidence type="ECO:0000256" key="4">
    <source>
        <dbReference type="PROSITE-ProRule" id="PRU01161"/>
    </source>
</evidence>
<accession>A0A399E172</accession>
<evidence type="ECO:0000256" key="2">
    <source>
        <dbReference type="ARBA" id="ARBA00022963"/>
    </source>
</evidence>
<dbReference type="AlphaFoldDB" id="A0A399E172"/>
<dbReference type="RefSeq" id="WP_081698420.1">
    <property type="nucleotide sequence ID" value="NZ_JBHSXZ010000084.1"/>
</dbReference>
<dbReference type="PANTHER" id="PTHR14226:SF29">
    <property type="entry name" value="NEUROPATHY TARGET ESTERASE SWS"/>
    <property type="match status" value="1"/>
</dbReference>
<dbReference type="Pfam" id="PF01734">
    <property type="entry name" value="Patatin"/>
    <property type="match status" value="1"/>
</dbReference>
<organism evidence="6 7">
    <name type="scientific">Meiothermus taiwanensis</name>
    <dbReference type="NCBI Taxonomy" id="172827"/>
    <lineage>
        <taxon>Bacteria</taxon>
        <taxon>Thermotogati</taxon>
        <taxon>Deinococcota</taxon>
        <taxon>Deinococci</taxon>
        <taxon>Thermales</taxon>
        <taxon>Thermaceae</taxon>
        <taxon>Meiothermus</taxon>
    </lineage>
</organism>
<dbReference type="SUPFAM" id="SSF52151">
    <property type="entry name" value="FabD/lysophospholipase-like"/>
    <property type="match status" value="1"/>
</dbReference>
<dbReference type="Gene3D" id="3.40.1090.10">
    <property type="entry name" value="Cytosolic phospholipase A2 catalytic domain"/>
    <property type="match status" value="2"/>
</dbReference>
<reference evidence="6 7" key="1">
    <citation type="submission" date="2018-08" db="EMBL/GenBank/DDBJ databases">
        <title>Meiothermus cateniformans JCM 15151 genome sequencing project.</title>
        <authorList>
            <person name="Da Costa M.S."/>
            <person name="Albuquerque L."/>
            <person name="Raposo P."/>
            <person name="Froufe H.J.C."/>
            <person name="Barroso C.S."/>
            <person name="Egas C."/>
        </authorList>
    </citation>
    <scope>NUCLEOTIDE SEQUENCE [LARGE SCALE GENOMIC DNA]</scope>
    <source>
        <strain evidence="6 7">JCM 15151</strain>
    </source>
</reference>
<comment type="caution">
    <text evidence="6">The sequence shown here is derived from an EMBL/GenBank/DDBJ whole genome shotgun (WGS) entry which is preliminary data.</text>
</comment>
<feature type="domain" description="PNPLA" evidence="5">
    <location>
        <begin position="12"/>
        <end position="193"/>
    </location>
</feature>
<dbReference type="KEGG" id="mtai:Mtai_v1c29450"/>
<feature type="short sequence motif" description="GXSXG" evidence="4">
    <location>
        <begin position="43"/>
        <end position="47"/>
    </location>
</feature>
<dbReference type="PANTHER" id="PTHR14226">
    <property type="entry name" value="NEUROPATHY TARGET ESTERASE/SWISS CHEESE D.MELANOGASTER"/>
    <property type="match status" value="1"/>
</dbReference>
<dbReference type="InterPro" id="IPR050301">
    <property type="entry name" value="NTE"/>
</dbReference>
<dbReference type="EMBL" id="QWKX01000029">
    <property type="protein sequence ID" value="RIH77269.1"/>
    <property type="molecule type" value="Genomic_DNA"/>
</dbReference>
<dbReference type="Proteomes" id="UP000266089">
    <property type="component" value="Unassembled WGS sequence"/>
</dbReference>
<dbReference type="GO" id="GO:0016787">
    <property type="term" value="F:hydrolase activity"/>
    <property type="evidence" value="ECO:0007669"/>
    <property type="project" value="UniProtKB-UniRule"/>
</dbReference>
<sequence>MQQSRTHLPFALVLSGGGARGLAHAGVIHALEHYGYYPSAIVGVSMGAIVGVTYGLNPDWYGALLHMDTTDFPEPPAPRSAALRERLRLLPTYFQAAWSLLVGWGMGQRALPYGRALLRQLTLGRELEESRIPVAAVASDLITAERVVLREGLAADALYASAALAGILPPLERDGKLLADGAYADIAPIDVARELMRGSGSLLVIAVNPHGSRSGRSPRNGLQTLMRALEVCHHQHAHVRFAEADLVLEPRFPFPIDTLDFTHKAVCVAAGIRAVRTALPRLHELLGADAVST</sequence>
<proteinExistence type="predicted"/>
<evidence type="ECO:0000256" key="1">
    <source>
        <dbReference type="ARBA" id="ARBA00022801"/>
    </source>
</evidence>
<name>A0A399E172_9DEIN</name>
<keyword evidence="2 4" id="KW-0442">Lipid degradation</keyword>
<dbReference type="GO" id="GO:0016042">
    <property type="term" value="P:lipid catabolic process"/>
    <property type="evidence" value="ECO:0007669"/>
    <property type="project" value="UniProtKB-UniRule"/>
</dbReference>
<dbReference type="OrthoDB" id="9802424at2"/>
<feature type="active site" description="Proton acceptor" evidence="4">
    <location>
        <position position="180"/>
    </location>
</feature>
<gene>
    <name evidence="6" type="ORF">Mcate_01415</name>
</gene>
<evidence type="ECO:0000313" key="6">
    <source>
        <dbReference type="EMBL" id="RIH77269.1"/>
    </source>
</evidence>
<evidence type="ECO:0000313" key="7">
    <source>
        <dbReference type="Proteomes" id="UP000266089"/>
    </source>
</evidence>
<dbReference type="PROSITE" id="PS51635">
    <property type="entry name" value="PNPLA"/>
    <property type="match status" value="1"/>
</dbReference>
<feature type="short sequence motif" description="DGA/G" evidence="4">
    <location>
        <begin position="180"/>
        <end position="182"/>
    </location>
</feature>
<protein>
    <submittedName>
        <fullName evidence="6">Putative NTE family protein</fullName>
    </submittedName>
</protein>
<dbReference type="InterPro" id="IPR016035">
    <property type="entry name" value="Acyl_Trfase/lysoPLipase"/>
</dbReference>